<sequence>MRFKPHCPSCTGPVVYTRRPECWSCATCEVAYGEAVQADRDPPAYTGTFGRAEYERQRAQATAQHKA</sequence>
<proteinExistence type="predicted"/>
<reference evidence="1 2" key="1">
    <citation type="submission" date="2016-10" db="EMBL/GenBank/DDBJ databases">
        <title>Complete genome sequences of three Cupriavidus strains isolated from various Malaysian environments.</title>
        <authorList>
            <person name="Abdullah A.A.-A."/>
            <person name="Shafie N.A.H."/>
            <person name="Lau N.S."/>
        </authorList>
    </citation>
    <scope>NUCLEOTIDE SEQUENCE [LARGE SCALE GENOMIC DNA]</scope>
    <source>
        <strain evidence="1 2">USMAA1020</strain>
    </source>
</reference>
<evidence type="ECO:0000313" key="1">
    <source>
        <dbReference type="EMBL" id="AOZ05892.1"/>
    </source>
</evidence>
<organism evidence="1 2">
    <name type="scientific">Cupriavidus malaysiensis</name>
    <dbReference type="NCBI Taxonomy" id="367825"/>
    <lineage>
        <taxon>Bacteria</taxon>
        <taxon>Pseudomonadati</taxon>
        <taxon>Pseudomonadota</taxon>
        <taxon>Betaproteobacteria</taxon>
        <taxon>Burkholderiales</taxon>
        <taxon>Burkholderiaceae</taxon>
        <taxon>Cupriavidus</taxon>
    </lineage>
</organism>
<dbReference type="EMBL" id="CP017754">
    <property type="protein sequence ID" value="AOZ05892.1"/>
    <property type="molecule type" value="Genomic_DNA"/>
</dbReference>
<protein>
    <recommendedName>
        <fullName evidence="3">Transposase</fullName>
    </recommendedName>
</protein>
<dbReference type="RefSeq" id="WP_071068991.1">
    <property type="nucleotide sequence ID" value="NZ_CP017754.1"/>
</dbReference>
<dbReference type="Proteomes" id="UP000177515">
    <property type="component" value="Chromosome 1"/>
</dbReference>
<gene>
    <name evidence="1" type="ORF">BKK80_08710</name>
</gene>
<accession>A0A1D9I1C2</accession>
<evidence type="ECO:0008006" key="3">
    <source>
        <dbReference type="Google" id="ProtNLM"/>
    </source>
</evidence>
<name>A0A1D9I1C2_9BURK</name>
<evidence type="ECO:0000313" key="2">
    <source>
        <dbReference type="Proteomes" id="UP000177515"/>
    </source>
</evidence>
<keyword evidence="2" id="KW-1185">Reference proteome</keyword>